<sequence length="178" mass="19222">MEAQSQQVTPFAVGIRYGLVLALTAVLVDFLTRIAGFGFIAYGIAASVGGVFVSIAWIVTAHKAFKNNNGGFMTLSQGLTIAVVMLLFSGIVAGLFNYVYLHYIDPDFVDRMKQTMVDFMEQNNVPDDQIEKSTARISEMKMGFGKSLLGGIGNGLLGGIIIGLIVSAFTKRNPPEFE</sequence>
<feature type="transmembrane region" description="Helical" evidence="1">
    <location>
        <begin position="79"/>
        <end position="103"/>
    </location>
</feature>
<dbReference type="Pfam" id="PF13858">
    <property type="entry name" value="DUF4199"/>
    <property type="match status" value="1"/>
</dbReference>
<protein>
    <recommendedName>
        <fullName evidence="4">DUF4199 domain-containing protein</fullName>
    </recommendedName>
</protein>
<dbReference type="AlphaFoldDB" id="A0A1I5SBX3"/>
<keyword evidence="1" id="KW-0812">Transmembrane</keyword>
<feature type="transmembrane region" description="Helical" evidence="1">
    <location>
        <begin position="39"/>
        <end position="59"/>
    </location>
</feature>
<proteinExistence type="predicted"/>
<gene>
    <name evidence="2" type="ORF">SAMN04515668_0004</name>
</gene>
<evidence type="ECO:0000313" key="3">
    <source>
        <dbReference type="Proteomes" id="UP000199029"/>
    </source>
</evidence>
<accession>A0A1I5SBX3</accession>
<dbReference type="STRING" id="1227077.SAMN04515668_0004"/>
<name>A0A1I5SBX3_HYMAR</name>
<evidence type="ECO:0000256" key="1">
    <source>
        <dbReference type="SAM" id="Phobius"/>
    </source>
</evidence>
<organism evidence="2 3">
    <name type="scientific">Hymenobacter arizonensis</name>
    <name type="common">Siccationidurans arizonensis</name>
    <dbReference type="NCBI Taxonomy" id="1227077"/>
    <lineage>
        <taxon>Bacteria</taxon>
        <taxon>Pseudomonadati</taxon>
        <taxon>Bacteroidota</taxon>
        <taxon>Cytophagia</taxon>
        <taxon>Cytophagales</taxon>
        <taxon>Hymenobacteraceae</taxon>
        <taxon>Hymenobacter</taxon>
    </lineage>
</organism>
<evidence type="ECO:0008006" key="4">
    <source>
        <dbReference type="Google" id="ProtNLM"/>
    </source>
</evidence>
<feature type="transmembrane region" description="Helical" evidence="1">
    <location>
        <begin position="148"/>
        <end position="169"/>
    </location>
</feature>
<dbReference type="RefSeq" id="WP_092667958.1">
    <property type="nucleotide sequence ID" value="NZ_FOXS01000001.1"/>
</dbReference>
<dbReference type="EMBL" id="FOXS01000001">
    <property type="protein sequence ID" value="SFP68183.1"/>
    <property type="molecule type" value="Genomic_DNA"/>
</dbReference>
<dbReference type="InterPro" id="IPR025250">
    <property type="entry name" value="DUF4199"/>
</dbReference>
<feature type="transmembrane region" description="Helical" evidence="1">
    <location>
        <begin position="15"/>
        <end position="32"/>
    </location>
</feature>
<keyword evidence="3" id="KW-1185">Reference proteome</keyword>
<evidence type="ECO:0000313" key="2">
    <source>
        <dbReference type="EMBL" id="SFP68183.1"/>
    </source>
</evidence>
<dbReference type="OrthoDB" id="1122768at2"/>
<reference evidence="3" key="1">
    <citation type="submission" date="2016-10" db="EMBL/GenBank/DDBJ databases">
        <authorList>
            <person name="Varghese N."/>
            <person name="Submissions S."/>
        </authorList>
    </citation>
    <scope>NUCLEOTIDE SEQUENCE [LARGE SCALE GENOMIC DNA]</scope>
    <source>
        <strain evidence="3">OR362-8,ATCC BAA-1266,JCM 13504</strain>
    </source>
</reference>
<keyword evidence="1" id="KW-1133">Transmembrane helix</keyword>
<dbReference type="Proteomes" id="UP000199029">
    <property type="component" value="Unassembled WGS sequence"/>
</dbReference>
<keyword evidence="1" id="KW-0472">Membrane</keyword>